<dbReference type="EMBL" id="JBJUIK010000015">
    <property type="protein sequence ID" value="KAL3503699.1"/>
    <property type="molecule type" value="Genomic_DNA"/>
</dbReference>
<accession>A0ABD2Y882</accession>
<organism evidence="2 3">
    <name type="scientific">Cinchona calisaya</name>
    <dbReference type="NCBI Taxonomy" id="153742"/>
    <lineage>
        <taxon>Eukaryota</taxon>
        <taxon>Viridiplantae</taxon>
        <taxon>Streptophyta</taxon>
        <taxon>Embryophyta</taxon>
        <taxon>Tracheophyta</taxon>
        <taxon>Spermatophyta</taxon>
        <taxon>Magnoliopsida</taxon>
        <taxon>eudicotyledons</taxon>
        <taxon>Gunneridae</taxon>
        <taxon>Pentapetalae</taxon>
        <taxon>asterids</taxon>
        <taxon>lamiids</taxon>
        <taxon>Gentianales</taxon>
        <taxon>Rubiaceae</taxon>
        <taxon>Cinchonoideae</taxon>
        <taxon>Cinchoneae</taxon>
        <taxon>Cinchona</taxon>
    </lineage>
</organism>
<dbReference type="SUPFAM" id="SSF81383">
    <property type="entry name" value="F-box domain"/>
    <property type="match status" value="1"/>
</dbReference>
<protein>
    <recommendedName>
        <fullName evidence="1">F-box domain-containing protein</fullName>
    </recommendedName>
</protein>
<reference evidence="2 3" key="1">
    <citation type="submission" date="2024-11" db="EMBL/GenBank/DDBJ databases">
        <title>A near-complete genome assembly of Cinchona calisaya.</title>
        <authorList>
            <person name="Lian D.C."/>
            <person name="Zhao X.W."/>
            <person name="Wei L."/>
        </authorList>
    </citation>
    <scope>NUCLEOTIDE SEQUENCE [LARGE SCALE GENOMIC DNA]</scope>
    <source>
        <tissue evidence="2">Nenye</tissue>
    </source>
</reference>
<dbReference type="Pfam" id="PF24750">
    <property type="entry name" value="b-prop_At3g26010-like"/>
    <property type="match status" value="1"/>
</dbReference>
<evidence type="ECO:0000313" key="3">
    <source>
        <dbReference type="Proteomes" id="UP001630127"/>
    </source>
</evidence>
<dbReference type="InterPro" id="IPR001810">
    <property type="entry name" value="F-box_dom"/>
</dbReference>
<dbReference type="InterPro" id="IPR036047">
    <property type="entry name" value="F-box-like_dom_sf"/>
</dbReference>
<evidence type="ECO:0000313" key="2">
    <source>
        <dbReference type="EMBL" id="KAL3503699.1"/>
    </source>
</evidence>
<evidence type="ECO:0000259" key="1">
    <source>
        <dbReference type="PROSITE" id="PS50181"/>
    </source>
</evidence>
<dbReference type="PANTHER" id="PTHR35546:SF70">
    <property type="entry name" value="F-BOX PROTEIN INTERACTION DOMAIN PROTEIN"/>
    <property type="match status" value="1"/>
</dbReference>
<dbReference type="InterPro" id="IPR056592">
    <property type="entry name" value="Beta-prop_At3g26010-like"/>
</dbReference>
<dbReference type="PROSITE" id="PS50181">
    <property type="entry name" value="FBOX"/>
    <property type="match status" value="1"/>
</dbReference>
<keyword evidence="3" id="KW-1185">Reference proteome</keyword>
<gene>
    <name evidence="2" type="ORF">ACH5RR_038148</name>
</gene>
<feature type="domain" description="F-box" evidence="1">
    <location>
        <begin position="37"/>
        <end position="86"/>
    </location>
</feature>
<comment type="caution">
    <text evidence="2">The sequence shown here is derived from an EMBL/GenBank/DDBJ whole genome shotgun (WGS) entry which is preliminary data.</text>
</comment>
<proteinExistence type="predicted"/>
<dbReference type="AlphaFoldDB" id="A0ABD2Y882"/>
<dbReference type="Proteomes" id="UP001630127">
    <property type="component" value="Unassembled WGS sequence"/>
</dbReference>
<dbReference type="InterPro" id="IPR055290">
    <property type="entry name" value="At3g26010-like"/>
</dbReference>
<sequence length="292" mass="34105">MEINGRVNCCGTNVKKLSKRRRLAKCTSLCLTTDVLSFKDNYLPDWFFMEILSGLPIKLVFSLKYVTRQWLSLISYPSFAHFYVSRAPTSALSAPRSPWEAKGKKYVIKAVENGFVLYSWFECKRNICNGIVEYYICDPITKRWFPLPEPKYGSRYVDVGFTTQVEARILTSYKVVLIHCPQRKLHFLEFEVFSSKTGEWVEHTVHFEYAIQVSCRKYPFVLHGNLHWNDCEFGIIAYDPYNCPDKFQVIRYPADVDKRSLGYVTRNSICGVHQGRLKYFEVTNPNGYDFTF</sequence>
<dbReference type="PANTHER" id="PTHR35546">
    <property type="entry name" value="F-BOX PROTEIN INTERACTION DOMAIN PROTEIN-RELATED"/>
    <property type="match status" value="1"/>
</dbReference>
<name>A0ABD2Y882_9GENT</name>